<dbReference type="SUPFAM" id="SSF48317">
    <property type="entry name" value="Acid phosphatase/Vanadium-dependent haloperoxidase"/>
    <property type="match status" value="1"/>
</dbReference>
<evidence type="ECO:0000259" key="2">
    <source>
        <dbReference type="SMART" id="SM00014"/>
    </source>
</evidence>
<dbReference type="CDD" id="cd03392">
    <property type="entry name" value="PAP2_like_2"/>
    <property type="match status" value="1"/>
</dbReference>
<feature type="transmembrane region" description="Helical" evidence="1">
    <location>
        <begin position="77"/>
        <end position="99"/>
    </location>
</feature>
<dbReference type="PANTHER" id="PTHR14969">
    <property type="entry name" value="SPHINGOSINE-1-PHOSPHATE PHOSPHOHYDROLASE"/>
    <property type="match status" value="1"/>
</dbReference>
<dbReference type="InterPro" id="IPR036938">
    <property type="entry name" value="PAP2/HPO_sf"/>
</dbReference>
<dbReference type="OrthoDB" id="9801622at2"/>
<feature type="transmembrane region" description="Helical" evidence="1">
    <location>
        <begin position="147"/>
        <end position="166"/>
    </location>
</feature>
<dbReference type="SMART" id="SM00014">
    <property type="entry name" value="acidPPc"/>
    <property type="match status" value="1"/>
</dbReference>
<evidence type="ECO:0000313" key="3">
    <source>
        <dbReference type="EMBL" id="SEE17949.1"/>
    </source>
</evidence>
<organism evidence="3 4">
    <name type="scientific">Bradyrhizobium lablabi</name>
    <dbReference type="NCBI Taxonomy" id="722472"/>
    <lineage>
        <taxon>Bacteria</taxon>
        <taxon>Pseudomonadati</taxon>
        <taxon>Pseudomonadota</taxon>
        <taxon>Alphaproteobacteria</taxon>
        <taxon>Hyphomicrobiales</taxon>
        <taxon>Nitrobacteraceae</taxon>
        <taxon>Bradyrhizobium</taxon>
    </lineage>
</organism>
<protein>
    <submittedName>
        <fullName evidence="3">Undecaprenyl-diphosphatase</fullName>
    </submittedName>
</protein>
<evidence type="ECO:0000313" key="4">
    <source>
        <dbReference type="Proteomes" id="UP000183208"/>
    </source>
</evidence>
<dbReference type="RefSeq" id="WP_074832007.1">
    <property type="nucleotide sequence ID" value="NZ_FNTI01000001.1"/>
</dbReference>
<name>A0A1M7GC12_9BRAD</name>
<feature type="transmembrane region" description="Helical" evidence="1">
    <location>
        <begin position="106"/>
        <end position="127"/>
    </location>
</feature>
<dbReference type="Proteomes" id="UP000183208">
    <property type="component" value="Unassembled WGS sequence"/>
</dbReference>
<proteinExistence type="predicted"/>
<gene>
    <name evidence="3" type="ORF">SAMN05444171_6545</name>
</gene>
<evidence type="ECO:0000256" key="1">
    <source>
        <dbReference type="SAM" id="Phobius"/>
    </source>
</evidence>
<feature type="transmembrane region" description="Helical" evidence="1">
    <location>
        <begin position="178"/>
        <end position="198"/>
    </location>
</feature>
<dbReference type="Gene3D" id="1.20.144.10">
    <property type="entry name" value="Phosphatidic acid phosphatase type 2/haloperoxidase"/>
    <property type="match status" value="2"/>
</dbReference>
<keyword evidence="1" id="KW-0812">Transmembrane</keyword>
<reference evidence="3 4" key="1">
    <citation type="submission" date="2016-10" db="EMBL/GenBank/DDBJ databases">
        <authorList>
            <person name="de Groot N.N."/>
        </authorList>
    </citation>
    <scope>NUCLEOTIDE SEQUENCE [LARGE SCALE GENOMIC DNA]</scope>
    <source>
        <strain evidence="3 4">GAS522</strain>
    </source>
</reference>
<dbReference type="PANTHER" id="PTHR14969:SF13">
    <property type="entry name" value="AT30094P"/>
    <property type="match status" value="1"/>
</dbReference>
<dbReference type="Pfam" id="PF01569">
    <property type="entry name" value="PAP2"/>
    <property type="match status" value="1"/>
</dbReference>
<feature type="transmembrane region" description="Helical" evidence="1">
    <location>
        <begin position="204"/>
        <end position="225"/>
    </location>
</feature>
<sequence length="237" mass="25477">MRVFGQPIAKLSQAETRLFASILTIAALLLAFGLLAEEVIEGETLPFDRKLLLAVRQAGNPGVPIGPPWLPEAARDISALGSTIVLGILLLAVVGYLLLTRRRAAAWLMLGAVSSGVALNSLLKFSFARPRPDLVVPAVRVFTASFPSGHATMSAITYLTLGALLARTHSEIPVRIYFMTLAGMLTVLVGLSRIYLGVHYPTDVLAGWCIGTAWAMGCWVLMTWLQRGGQVEPPEKS</sequence>
<keyword evidence="1" id="KW-0472">Membrane</keyword>
<accession>A0A1M7GC12</accession>
<feature type="domain" description="Phosphatidic acid phosphatase type 2/haloperoxidase" evidence="2">
    <location>
        <begin position="105"/>
        <end position="219"/>
    </location>
</feature>
<dbReference type="AlphaFoldDB" id="A0A1M7GC12"/>
<dbReference type="InterPro" id="IPR000326">
    <property type="entry name" value="PAP2/HPO"/>
</dbReference>
<keyword evidence="1" id="KW-1133">Transmembrane helix</keyword>
<dbReference type="EMBL" id="FNTI01000001">
    <property type="protein sequence ID" value="SEE17949.1"/>
    <property type="molecule type" value="Genomic_DNA"/>
</dbReference>